<protein>
    <submittedName>
        <fullName evidence="8">Sigma-70 family RNA polymerase sigma factor</fullName>
    </submittedName>
</protein>
<evidence type="ECO:0000313" key="8">
    <source>
        <dbReference type="EMBL" id="MDP1452603.1"/>
    </source>
</evidence>
<evidence type="ECO:0000256" key="4">
    <source>
        <dbReference type="ARBA" id="ARBA00023125"/>
    </source>
</evidence>
<keyword evidence="2" id="KW-0805">Transcription regulation</keyword>
<reference evidence="8" key="1">
    <citation type="submission" date="2023-07" db="EMBL/GenBank/DDBJ databases">
        <title>Murine gut Bacillus species.</title>
        <authorList>
            <person name="Gutman E."/>
            <person name="Hashuel R."/>
            <person name="Litvak Y."/>
        </authorList>
    </citation>
    <scope>NUCLEOTIDE SEQUENCE</scope>
    <source>
        <strain evidence="8">RU293</strain>
    </source>
</reference>
<evidence type="ECO:0000259" key="7">
    <source>
        <dbReference type="Pfam" id="PF08281"/>
    </source>
</evidence>
<dbReference type="PANTHER" id="PTHR43133">
    <property type="entry name" value="RNA POLYMERASE ECF-TYPE SIGMA FACTO"/>
    <property type="match status" value="1"/>
</dbReference>
<dbReference type="SUPFAM" id="SSF88659">
    <property type="entry name" value="Sigma3 and sigma4 domains of RNA polymerase sigma factors"/>
    <property type="match status" value="1"/>
</dbReference>
<dbReference type="InterPro" id="IPR007627">
    <property type="entry name" value="RNA_pol_sigma70_r2"/>
</dbReference>
<evidence type="ECO:0000256" key="2">
    <source>
        <dbReference type="ARBA" id="ARBA00023015"/>
    </source>
</evidence>
<accession>A0AA90P2S9</accession>
<sequence length="236" mass="27133">MINKLREDIISEEKDNGAILRGVYPELLRFCRFLTQNNWDGDDLAQETILKAMQGYGKKTEITTALLKTIARHSWIDTIRKRKKESLEDLLDTEQQGSVGENAFETVEYIVKSLTPKQAVVFMLKEGFLYRSKEISDYLNTTETAVKSILNRVKKRFANDVEERRLSCVEDWQDEEEQRLMSLMTQALKAQNPDILIRSIPSFKSLNSESMIPKLMNRPILSKSSFTPSNTLSMAA</sequence>
<dbReference type="GO" id="GO:0003677">
    <property type="term" value="F:DNA binding"/>
    <property type="evidence" value="ECO:0007669"/>
    <property type="project" value="UniProtKB-KW"/>
</dbReference>
<feature type="domain" description="RNA polymerase sigma-70 region 2" evidence="6">
    <location>
        <begin position="23"/>
        <end position="84"/>
    </location>
</feature>
<feature type="domain" description="RNA polymerase sigma factor 70 region 4 type 2" evidence="7">
    <location>
        <begin position="109"/>
        <end position="156"/>
    </location>
</feature>
<keyword evidence="3" id="KW-0731">Sigma factor</keyword>
<dbReference type="Proteomes" id="UP001178275">
    <property type="component" value="Unassembled WGS sequence"/>
</dbReference>
<dbReference type="Gene3D" id="1.10.10.10">
    <property type="entry name" value="Winged helix-like DNA-binding domain superfamily/Winged helix DNA-binding domain"/>
    <property type="match status" value="1"/>
</dbReference>
<dbReference type="EMBL" id="JAUUTW010000017">
    <property type="protein sequence ID" value="MDP1452603.1"/>
    <property type="molecule type" value="Genomic_DNA"/>
</dbReference>
<evidence type="ECO:0000259" key="6">
    <source>
        <dbReference type="Pfam" id="PF04542"/>
    </source>
</evidence>
<keyword evidence="4" id="KW-0238">DNA-binding</keyword>
<dbReference type="InterPro" id="IPR013249">
    <property type="entry name" value="RNA_pol_sigma70_r4_t2"/>
</dbReference>
<dbReference type="InterPro" id="IPR036388">
    <property type="entry name" value="WH-like_DNA-bd_sf"/>
</dbReference>
<dbReference type="RefSeq" id="WP_305160980.1">
    <property type="nucleotide sequence ID" value="NZ_JAUUTW010000017.1"/>
</dbReference>
<dbReference type="InterPro" id="IPR013325">
    <property type="entry name" value="RNA_pol_sigma_r2"/>
</dbReference>
<comment type="caution">
    <text evidence="8">The sequence shown here is derived from an EMBL/GenBank/DDBJ whole genome shotgun (WGS) entry which is preliminary data.</text>
</comment>
<dbReference type="Pfam" id="PF04542">
    <property type="entry name" value="Sigma70_r2"/>
    <property type="match status" value="1"/>
</dbReference>
<organism evidence="8 9">
    <name type="scientific">Peribacillus frigoritolerans</name>
    <dbReference type="NCBI Taxonomy" id="450367"/>
    <lineage>
        <taxon>Bacteria</taxon>
        <taxon>Bacillati</taxon>
        <taxon>Bacillota</taxon>
        <taxon>Bacilli</taxon>
        <taxon>Bacillales</taxon>
        <taxon>Bacillaceae</taxon>
        <taxon>Peribacillus</taxon>
    </lineage>
</organism>
<keyword evidence="5" id="KW-0804">Transcription</keyword>
<evidence type="ECO:0000256" key="5">
    <source>
        <dbReference type="ARBA" id="ARBA00023163"/>
    </source>
</evidence>
<gene>
    <name evidence="8" type="ORF">Q8G36_16430</name>
</gene>
<dbReference type="AlphaFoldDB" id="A0AA90P2S9"/>
<dbReference type="Gene3D" id="1.10.1740.10">
    <property type="match status" value="1"/>
</dbReference>
<name>A0AA90P2S9_9BACI</name>
<dbReference type="GO" id="GO:0016987">
    <property type="term" value="F:sigma factor activity"/>
    <property type="evidence" value="ECO:0007669"/>
    <property type="project" value="UniProtKB-KW"/>
</dbReference>
<dbReference type="InterPro" id="IPR039425">
    <property type="entry name" value="RNA_pol_sigma-70-like"/>
</dbReference>
<comment type="similarity">
    <text evidence="1">Belongs to the sigma-70 factor family. ECF subfamily.</text>
</comment>
<dbReference type="InterPro" id="IPR014284">
    <property type="entry name" value="RNA_pol_sigma-70_dom"/>
</dbReference>
<evidence type="ECO:0000256" key="1">
    <source>
        <dbReference type="ARBA" id="ARBA00010641"/>
    </source>
</evidence>
<dbReference type="NCBIfam" id="TIGR02937">
    <property type="entry name" value="sigma70-ECF"/>
    <property type="match status" value="1"/>
</dbReference>
<dbReference type="GO" id="GO:0006352">
    <property type="term" value="P:DNA-templated transcription initiation"/>
    <property type="evidence" value="ECO:0007669"/>
    <property type="project" value="InterPro"/>
</dbReference>
<dbReference type="InterPro" id="IPR013324">
    <property type="entry name" value="RNA_pol_sigma_r3/r4-like"/>
</dbReference>
<dbReference type="SUPFAM" id="SSF88946">
    <property type="entry name" value="Sigma2 domain of RNA polymerase sigma factors"/>
    <property type="match status" value="1"/>
</dbReference>
<dbReference type="Pfam" id="PF08281">
    <property type="entry name" value="Sigma70_r4_2"/>
    <property type="match status" value="1"/>
</dbReference>
<evidence type="ECO:0000313" key="9">
    <source>
        <dbReference type="Proteomes" id="UP001178275"/>
    </source>
</evidence>
<proteinExistence type="inferred from homology"/>
<evidence type="ECO:0000256" key="3">
    <source>
        <dbReference type="ARBA" id="ARBA00023082"/>
    </source>
</evidence>
<dbReference type="PANTHER" id="PTHR43133:SF8">
    <property type="entry name" value="RNA POLYMERASE SIGMA FACTOR HI_1459-RELATED"/>
    <property type="match status" value="1"/>
</dbReference>